<name>A0ABV9VGZ6_STRAZ</name>
<accession>A0ABV9VGZ6</accession>
<dbReference type="Proteomes" id="UP001595908">
    <property type="component" value="Unassembled WGS sequence"/>
</dbReference>
<dbReference type="RefSeq" id="WP_157841721.1">
    <property type="nucleotide sequence ID" value="NZ_JNXG01000014.1"/>
</dbReference>
<protein>
    <submittedName>
        <fullName evidence="2">Uncharacterized protein</fullName>
    </submittedName>
</protein>
<organism evidence="2 3">
    <name type="scientific">Streptomyces atroolivaceus</name>
    <dbReference type="NCBI Taxonomy" id="66869"/>
    <lineage>
        <taxon>Bacteria</taxon>
        <taxon>Bacillati</taxon>
        <taxon>Actinomycetota</taxon>
        <taxon>Actinomycetes</taxon>
        <taxon>Kitasatosporales</taxon>
        <taxon>Streptomycetaceae</taxon>
        <taxon>Streptomyces</taxon>
    </lineage>
</organism>
<dbReference type="GeneID" id="96256738"/>
<evidence type="ECO:0000313" key="3">
    <source>
        <dbReference type="Proteomes" id="UP001595908"/>
    </source>
</evidence>
<sequence length="47" mass="4991">MSTSLSPTHLSAGEQTSAAVLPDQRPTLSWRPPAGFVTQIAVELKRG</sequence>
<comment type="caution">
    <text evidence="2">The sequence shown here is derived from an EMBL/GenBank/DDBJ whole genome shotgun (WGS) entry which is preliminary data.</text>
</comment>
<feature type="compositionally biased region" description="Polar residues" evidence="1">
    <location>
        <begin position="1"/>
        <end position="18"/>
    </location>
</feature>
<reference evidence="3" key="1">
    <citation type="journal article" date="2019" name="Int. J. Syst. Evol. Microbiol.">
        <title>The Global Catalogue of Microorganisms (GCM) 10K type strain sequencing project: providing services to taxonomists for standard genome sequencing and annotation.</title>
        <authorList>
            <consortium name="The Broad Institute Genomics Platform"/>
            <consortium name="The Broad Institute Genome Sequencing Center for Infectious Disease"/>
            <person name="Wu L."/>
            <person name="Ma J."/>
        </authorList>
    </citation>
    <scope>NUCLEOTIDE SEQUENCE [LARGE SCALE GENOMIC DNA]</scope>
    <source>
        <strain evidence="3">ICMP 257</strain>
    </source>
</reference>
<evidence type="ECO:0000256" key="1">
    <source>
        <dbReference type="SAM" id="MobiDB-lite"/>
    </source>
</evidence>
<dbReference type="EMBL" id="JBHSJE010000014">
    <property type="protein sequence ID" value="MFC4983230.1"/>
    <property type="molecule type" value="Genomic_DNA"/>
</dbReference>
<feature type="region of interest" description="Disordered" evidence="1">
    <location>
        <begin position="1"/>
        <end position="28"/>
    </location>
</feature>
<gene>
    <name evidence="2" type="ORF">ACFPL4_33680</name>
</gene>
<proteinExistence type="predicted"/>
<keyword evidence="3" id="KW-1185">Reference proteome</keyword>
<evidence type="ECO:0000313" key="2">
    <source>
        <dbReference type="EMBL" id="MFC4983230.1"/>
    </source>
</evidence>